<keyword evidence="2" id="KW-1185">Reference proteome</keyword>
<dbReference type="EMBL" id="BJMN01000005">
    <property type="protein sequence ID" value="GEB55172.1"/>
    <property type="molecule type" value="Genomic_DNA"/>
</dbReference>
<name>A0A4Y3RBX4_9ACTN</name>
<comment type="caution">
    <text evidence="1">The sequence shown here is derived from an EMBL/GenBank/DDBJ whole genome shotgun (WGS) entry which is preliminary data.</text>
</comment>
<evidence type="ECO:0000313" key="1">
    <source>
        <dbReference type="EMBL" id="GEB55172.1"/>
    </source>
</evidence>
<dbReference type="RefSeq" id="WP_167533996.1">
    <property type="nucleotide sequence ID" value="NZ_BJMN01000005.1"/>
</dbReference>
<sequence length="51" mass="5282">MTYCPDTAEDPIRLLSVRETPASPDELYAARGGDTVGVGGAGRAEERVGAC</sequence>
<organism evidence="1 2">
    <name type="scientific">Streptomyces gardneri</name>
    <dbReference type="NCBI Taxonomy" id="66892"/>
    <lineage>
        <taxon>Bacteria</taxon>
        <taxon>Bacillati</taxon>
        <taxon>Actinomycetota</taxon>
        <taxon>Actinomycetes</taxon>
        <taxon>Kitasatosporales</taxon>
        <taxon>Streptomycetaceae</taxon>
        <taxon>Streptomyces</taxon>
    </lineage>
</organism>
<reference evidence="1 2" key="1">
    <citation type="submission" date="2019-06" db="EMBL/GenBank/DDBJ databases">
        <title>Whole genome shotgun sequence of Streptomyces gardneri NBRC 12865.</title>
        <authorList>
            <person name="Hosoyama A."/>
            <person name="Uohara A."/>
            <person name="Ohji S."/>
            <person name="Ichikawa N."/>
        </authorList>
    </citation>
    <scope>NUCLEOTIDE SEQUENCE [LARGE SCALE GENOMIC DNA]</scope>
    <source>
        <strain evidence="1 2">NBRC 12865</strain>
    </source>
</reference>
<gene>
    <name evidence="1" type="ORF">SGA01_07770</name>
</gene>
<protein>
    <submittedName>
        <fullName evidence="1">Uncharacterized protein</fullName>
    </submittedName>
</protein>
<accession>A0A4Y3RBX4</accession>
<evidence type="ECO:0000313" key="2">
    <source>
        <dbReference type="Proteomes" id="UP000315226"/>
    </source>
</evidence>
<proteinExistence type="predicted"/>
<dbReference type="AlphaFoldDB" id="A0A4Y3RBX4"/>
<dbReference type="Proteomes" id="UP000315226">
    <property type="component" value="Unassembled WGS sequence"/>
</dbReference>